<comment type="caution">
    <text evidence="1">The sequence shown here is derived from an EMBL/GenBank/DDBJ whole genome shotgun (WGS) entry which is preliminary data.</text>
</comment>
<protein>
    <recommendedName>
        <fullName evidence="3">Tc1-like transposase DDE domain-containing protein</fullName>
    </recommendedName>
</protein>
<dbReference type="Gene3D" id="3.30.420.10">
    <property type="entry name" value="Ribonuclease H-like superfamily/Ribonuclease H"/>
    <property type="match status" value="1"/>
</dbReference>
<gene>
    <name evidence="1" type="ORF">TNCV_4973431</name>
</gene>
<accession>A0A8X6VL44</accession>
<reference evidence="1" key="1">
    <citation type="submission" date="2020-08" db="EMBL/GenBank/DDBJ databases">
        <title>Multicomponent nature underlies the extraordinary mechanical properties of spider dragline silk.</title>
        <authorList>
            <person name="Kono N."/>
            <person name="Nakamura H."/>
            <person name="Mori M."/>
            <person name="Yoshida Y."/>
            <person name="Ohtoshi R."/>
            <person name="Malay A.D."/>
            <person name="Moran D.A.P."/>
            <person name="Tomita M."/>
            <person name="Numata K."/>
            <person name="Arakawa K."/>
        </authorList>
    </citation>
    <scope>NUCLEOTIDE SEQUENCE</scope>
</reference>
<evidence type="ECO:0000313" key="1">
    <source>
        <dbReference type="EMBL" id="GFY11843.1"/>
    </source>
</evidence>
<dbReference type="EMBL" id="BMAU01021309">
    <property type="protein sequence ID" value="GFY11843.1"/>
    <property type="molecule type" value="Genomic_DNA"/>
</dbReference>
<dbReference type="Proteomes" id="UP000887159">
    <property type="component" value="Unassembled WGS sequence"/>
</dbReference>
<evidence type="ECO:0000313" key="2">
    <source>
        <dbReference type="Proteomes" id="UP000887159"/>
    </source>
</evidence>
<organism evidence="1 2">
    <name type="scientific">Trichonephila clavipes</name>
    <name type="common">Golden silk orbweaver</name>
    <name type="synonym">Nephila clavipes</name>
    <dbReference type="NCBI Taxonomy" id="2585209"/>
    <lineage>
        <taxon>Eukaryota</taxon>
        <taxon>Metazoa</taxon>
        <taxon>Ecdysozoa</taxon>
        <taxon>Arthropoda</taxon>
        <taxon>Chelicerata</taxon>
        <taxon>Arachnida</taxon>
        <taxon>Araneae</taxon>
        <taxon>Araneomorphae</taxon>
        <taxon>Entelegynae</taxon>
        <taxon>Araneoidea</taxon>
        <taxon>Nephilidae</taxon>
        <taxon>Trichonephila</taxon>
    </lineage>
</organism>
<evidence type="ECO:0008006" key="3">
    <source>
        <dbReference type="Google" id="ProtNLM"/>
    </source>
</evidence>
<dbReference type="AlphaFoldDB" id="A0A8X6VL44"/>
<dbReference type="GO" id="GO:0003676">
    <property type="term" value="F:nucleic acid binding"/>
    <property type="evidence" value="ECO:0007669"/>
    <property type="project" value="InterPro"/>
</dbReference>
<name>A0A8X6VL44_TRICX</name>
<dbReference type="InterPro" id="IPR036397">
    <property type="entry name" value="RNaseH_sf"/>
</dbReference>
<sequence length="183" mass="20426">MDNNATCQTLAVQDCLDSDGSTESLVWPARSPDLNPIENVWDALGRQIAGRKTILRQTRKPSSAHSQRNGINCLNSCWIMLCKETKTRHRVSLVSAHVTTLEEDLKQQPLCRDNNPKDVLSDSGLGDRSWPFHSFQTMILQISPQQSELGEVVHYHPIRMKSLPIAAACGKSGHMDQGFHPDI</sequence>
<keyword evidence="2" id="KW-1185">Reference proteome</keyword>
<proteinExistence type="predicted"/>